<accession>A0A1C4WLG9</accession>
<sequence>MAGAAVPQPTGVAIEKGQWMSEVVEFALDGGGTVLVAVDETPGIAPASVADNVLRRAGVSFNKAIGQARDAASAALTEFRSMVDRPDEVEISFGIQLTADAGALIARTGVQGQLQVTVRWHREPSA</sequence>
<dbReference type="AlphaFoldDB" id="A0A1C4WLG9"/>
<name>A0A1C4WLG9_9ACTN</name>
<evidence type="ECO:0000259" key="1">
    <source>
        <dbReference type="Pfam" id="PF19493"/>
    </source>
</evidence>
<organism evidence="2 3">
    <name type="scientific">Micromonospora haikouensis</name>
    <dbReference type="NCBI Taxonomy" id="686309"/>
    <lineage>
        <taxon>Bacteria</taxon>
        <taxon>Bacillati</taxon>
        <taxon>Actinomycetota</taxon>
        <taxon>Actinomycetes</taxon>
        <taxon>Micromonosporales</taxon>
        <taxon>Micromonosporaceae</taxon>
        <taxon>Micromonospora</taxon>
    </lineage>
</organism>
<proteinExistence type="predicted"/>
<protein>
    <recommendedName>
        <fullName evidence="1">Trypsin-co-occurring domain-containing protein</fullName>
    </recommendedName>
</protein>
<dbReference type="Pfam" id="PF19493">
    <property type="entry name" value="Trypco1"/>
    <property type="match status" value="1"/>
</dbReference>
<evidence type="ECO:0000313" key="2">
    <source>
        <dbReference type="EMBL" id="SCE96993.1"/>
    </source>
</evidence>
<dbReference type="NCBIfam" id="NF041216">
    <property type="entry name" value="CU044_2847_fam"/>
    <property type="match status" value="1"/>
</dbReference>
<feature type="domain" description="Trypsin-co-occurring" evidence="1">
    <location>
        <begin position="26"/>
        <end position="122"/>
    </location>
</feature>
<evidence type="ECO:0000313" key="3">
    <source>
        <dbReference type="Proteomes" id="UP000199375"/>
    </source>
</evidence>
<reference evidence="2 3" key="1">
    <citation type="submission" date="2016-06" db="EMBL/GenBank/DDBJ databases">
        <authorList>
            <person name="Kjaerup R.B."/>
            <person name="Dalgaard T.S."/>
            <person name="Juul-Madsen H.R."/>
        </authorList>
    </citation>
    <scope>NUCLEOTIDE SEQUENCE [LARGE SCALE GENOMIC DNA]</scope>
    <source>
        <strain evidence="2 3">DSM 45626</strain>
    </source>
</reference>
<gene>
    <name evidence="2" type="ORF">GA0070558_116100</name>
</gene>
<dbReference type="Proteomes" id="UP000199375">
    <property type="component" value="Unassembled WGS sequence"/>
</dbReference>
<dbReference type="InterPro" id="IPR045794">
    <property type="entry name" value="Trypco1"/>
</dbReference>
<dbReference type="EMBL" id="FMCW01000016">
    <property type="protein sequence ID" value="SCE96993.1"/>
    <property type="molecule type" value="Genomic_DNA"/>
</dbReference>